<evidence type="ECO:0000256" key="1">
    <source>
        <dbReference type="ARBA" id="ARBA00012840"/>
    </source>
</evidence>
<keyword evidence="4" id="KW-0067">ATP-binding</keyword>
<dbReference type="Pfam" id="PF00587">
    <property type="entry name" value="tRNA-synt_2b"/>
    <property type="match status" value="1"/>
</dbReference>
<evidence type="ECO:0000256" key="2">
    <source>
        <dbReference type="ARBA" id="ARBA00022598"/>
    </source>
</evidence>
<dbReference type="PRINTS" id="PR00981">
    <property type="entry name" value="TRNASYNTHSER"/>
</dbReference>
<dbReference type="PROSITE" id="PS50862">
    <property type="entry name" value="AA_TRNA_LIGASE_II"/>
    <property type="match status" value="1"/>
</dbReference>
<dbReference type="Proteomes" id="UP000323386">
    <property type="component" value="Unassembled WGS sequence"/>
</dbReference>
<dbReference type="GO" id="GO:0004828">
    <property type="term" value="F:serine-tRNA ligase activity"/>
    <property type="evidence" value="ECO:0007669"/>
    <property type="project" value="UniProtKB-EC"/>
</dbReference>
<dbReference type="SUPFAM" id="SSF55681">
    <property type="entry name" value="Class II aaRS and biotin synthetases"/>
    <property type="match status" value="1"/>
</dbReference>
<evidence type="ECO:0000256" key="7">
    <source>
        <dbReference type="ARBA" id="ARBA00034892"/>
    </source>
</evidence>
<feature type="domain" description="Aminoacyl-transfer RNA synthetases class-II family profile" evidence="9">
    <location>
        <begin position="407"/>
        <end position="681"/>
    </location>
</feature>
<dbReference type="InterPro" id="IPR018811">
    <property type="entry name" value="MRX11"/>
</dbReference>
<keyword evidence="11" id="KW-1185">Reference proteome</keyword>
<dbReference type="InterPro" id="IPR045864">
    <property type="entry name" value="aa-tRNA-synth_II/BPL/LPL"/>
</dbReference>
<name>A0A5C3F694_9BASI</name>
<evidence type="ECO:0000313" key="11">
    <source>
        <dbReference type="Proteomes" id="UP000323386"/>
    </source>
</evidence>
<dbReference type="InterPro" id="IPR002314">
    <property type="entry name" value="aa-tRNA-synt_IIb"/>
</dbReference>
<sequence length="907" mass="96396">MPMAMATARLGLLRRQAAGPSSTAARLQVSARCLASSSTAANKPEVKTKQQAHSTTIPLQKNRRLSIPYLDYRGLSEAGMQNALASLKLRKMPYSYTDFERLRTAKRRLGEIVGQRATLAAEQKSITAQMSKIIAQQKVAQKQKAAQKSTSPKAKGAKKAGKDEVAKDSDSSAAEAASTITTDTGAEGMAATGEASTDATTTDATPPASGEVATSTPAEDGASAGPGPSDSAAENASGEEPVIASEDATLSADASTKEVAAKSEAEELGEKLASLRQRAKTLKDEIARLVSEDIELRQWSLEYRLAWPNALHPEVPVGPEPEAIVVKVEDPGQKLPASFDVVKQQEPDSVLQLKHFPPNPKPDPTRDHLTLASSLRSGHIDMAAGVLSTGSSWPYLMGTISLLEHALSQYALDVVIKQGFTAVSPPDVVRAELADRCGFRPRDEKAKQTYFLEGDKPKSTGTGAKSDPQRSLNDLCLAATAEIPLASLLAAVTFPSSPSQRRGGSLVESDSLPVKLVALGHAFRAEAGARGADTRGLYRVHQFTKVEMVVATSAEGSESDEALERLREIQESIIGSLGLPYRVLDMPTEELGASAYRKYDIEVWMPGRGSWGEVSSASNCTDYQARRLLVRYQTSPSDSASDDTKKNEFAHTLNATAAAIPRLVVAILENYGVADGKLVLPAVLRPYWLGGDAKKDSVHWVGPEPARAGDSPSTTLQRAKQRVWAMAERNGTDPASMVVAFGLMHELTAIVPLVLLFYLLSALGAGEATLNWLQGGEEKDSGGDGSVQEAGLVAGYIRAWIDEGMVRAERYGRKMGFFGFDRDGNVEGTAAETDVSDDASKRADELIGSFANAVAAYALVKALLPVRIAASIALAGPVARTCIEPIKKVAGRLLAGRGAKAVSRPMA</sequence>
<keyword evidence="5 10" id="KW-0030">Aminoacyl-tRNA synthetase</keyword>
<feature type="compositionally biased region" description="Low complexity" evidence="8">
    <location>
        <begin position="171"/>
        <end position="210"/>
    </location>
</feature>
<feature type="compositionally biased region" description="Basic and acidic residues" evidence="8">
    <location>
        <begin position="255"/>
        <end position="268"/>
    </location>
</feature>
<proteinExistence type="predicted"/>
<feature type="compositionally biased region" description="Basic and acidic residues" evidence="8">
    <location>
        <begin position="160"/>
        <end position="170"/>
    </location>
</feature>
<dbReference type="GO" id="GO:0005524">
    <property type="term" value="F:ATP binding"/>
    <property type="evidence" value="ECO:0007669"/>
    <property type="project" value="UniProtKB-KW"/>
</dbReference>
<reference evidence="10 11" key="1">
    <citation type="submission" date="2018-03" db="EMBL/GenBank/DDBJ databases">
        <authorList>
            <person name="Guldener U."/>
        </authorList>
    </citation>
    <scope>NUCLEOTIDE SEQUENCE [LARGE SCALE GENOMIC DNA]</scope>
    <source>
        <strain evidence="10 11">DAOM196992</strain>
    </source>
</reference>
<dbReference type="PANTHER" id="PTHR11778">
    <property type="entry name" value="SERYL-TRNA SYNTHETASE"/>
    <property type="match status" value="1"/>
</dbReference>
<evidence type="ECO:0000256" key="6">
    <source>
        <dbReference type="ARBA" id="ARBA00031113"/>
    </source>
</evidence>
<dbReference type="EC" id="6.1.1.11" evidence="1"/>
<dbReference type="InterPro" id="IPR006195">
    <property type="entry name" value="aa-tRNA-synth_II"/>
</dbReference>
<evidence type="ECO:0000256" key="5">
    <source>
        <dbReference type="ARBA" id="ARBA00023146"/>
    </source>
</evidence>
<evidence type="ECO:0000256" key="8">
    <source>
        <dbReference type="SAM" id="MobiDB-lite"/>
    </source>
</evidence>
<dbReference type="InterPro" id="IPR002317">
    <property type="entry name" value="Ser-tRNA-ligase_type_1"/>
</dbReference>
<feature type="compositionally biased region" description="Low complexity" evidence="8">
    <location>
        <begin position="143"/>
        <end position="154"/>
    </location>
</feature>
<keyword evidence="2" id="KW-0436">Ligase</keyword>
<dbReference type="EMBL" id="OOIP01000016">
    <property type="protein sequence ID" value="SPO39902.1"/>
    <property type="molecule type" value="Genomic_DNA"/>
</dbReference>
<evidence type="ECO:0000256" key="4">
    <source>
        <dbReference type="ARBA" id="ARBA00022840"/>
    </source>
</evidence>
<evidence type="ECO:0000313" key="10">
    <source>
        <dbReference type="EMBL" id="SPO39902.1"/>
    </source>
</evidence>
<dbReference type="Gene3D" id="3.30.930.10">
    <property type="entry name" value="Bira Bifunctional Protein, Domain 2"/>
    <property type="match status" value="1"/>
</dbReference>
<feature type="region of interest" description="Disordered" evidence="8">
    <location>
        <begin position="143"/>
        <end position="268"/>
    </location>
</feature>
<dbReference type="Pfam" id="PF10306">
    <property type="entry name" value="FLILHELTA"/>
    <property type="match status" value="1"/>
</dbReference>
<dbReference type="AlphaFoldDB" id="A0A5C3F694"/>
<evidence type="ECO:0000259" key="9">
    <source>
        <dbReference type="PROSITE" id="PS50862"/>
    </source>
</evidence>
<gene>
    <name evidence="10" type="ORF">PSFLO_05383</name>
</gene>
<feature type="compositionally biased region" description="Low complexity" evidence="8">
    <location>
        <begin position="220"/>
        <end position="233"/>
    </location>
</feature>
<organism evidence="10 11">
    <name type="scientific">Pseudozyma flocculosa</name>
    <dbReference type="NCBI Taxonomy" id="84751"/>
    <lineage>
        <taxon>Eukaryota</taxon>
        <taxon>Fungi</taxon>
        <taxon>Dikarya</taxon>
        <taxon>Basidiomycota</taxon>
        <taxon>Ustilaginomycotina</taxon>
        <taxon>Ustilaginomycetes</taxon>
        <taxon>Ustilaginales</taxon>
        <taxon>Ustilaginaceae</taxon>
        <taxon>Pseudozyma</taxon>
    </lineage>
</organism>
<dbReference type="GO" id="GO:0006434">
    <property type="term" value="P:seryl-tRNA aminoacylation"/>
    <property type="evidence" value="ECO:0007669"/>
    <property type="project" value="InterPro"/>
</dbReference>
<dbReference type="NCBIfam" id="TIGR00414">
    <property type="entry name" value="serS"/>
    <property type="match status" value="1"/>
</dbReference>
<protein>
    <recommendedName>
        <fullName evidence="1">serine--tRNA ligase</fullName>
        <ecNumber evidence="1">6.1.1.11</ecNumber>
    </recommendedName>
    <alternativeName>
        <fullName evidence="6">Seryl-tRNA synthetase</fullName>
    </alternativeName>
    <alternativeName>
        <fullName evidence="7">Seryl-tRNA(Ser) synthetase</fullName>
    </alternativeName>
</protein>
<accession>A0A5C3F694</accession>
<dbReference type="OrthoDB" id="10264585at2759"/>
<evidence type="ECO:0000256" key="3">
    <source>
        <dbReference type="ARBA" id="ARBA00022741"/>
    </source>
</evidence>
<keyword evidence="3" id="KW-0547">Nucleotide-binding</keyword>